<dbReference type="AlphaFoldDB" id="A0A951U5W4"/>
<feature type="compositionally biased region" description="Polar residues" evidence="1">
    <location>
        <begin position="217"/>
        <end position="230"/>
    </location>
</feature>
<comment type="caution">
    <text evidence="2">The sequence shown here is derived from an EMBL/GenBank/DDBJ whole genome shotgun (WGS) entry which is preliminary data.</text>
</comment>
<evidence type="ECO:0000256" key="1">
    <source>
        <dbReference type="SAM" id="MobiDB-lite"/>
    </source>
</evidence>
<reference evidence="2" key="2">
    <citation type="journal article" date="2022" name="Microbiol. Resour. Announc.">
        <title>Metagenome Sequencing to Explore Phylogenomics of Terrestrial Cyanobacteria.</title>
        <authorList>
            <person name="Ward R.D."/>
            <person name="Stajich J.E."/>
            <person name="Johansen J.R."/>
            <person name="Huntemann M."/>
            <person name="Clum A."/>
            <person name="Foster B."/>
            <person name="Foster B."/>
            <person name="Roux S."/>
            <person name="Palaniappan K."/>
            <person name="Varghese N."/>
            <person name="Mukherjee S."/>
            <person name="Reddy T.B.K."/>
            <person name="Daum C."/>
            <person name="Copeland A."/>
            <person name="Chen I.A."/>
            <person name="Ivanova N.N."/>
            <person name="Kyrpides N.C."/>
            <person name="Shapiro N."/>
            <person name="Eloe-Fadrosh E.A."/>
            <person name="Pietrasiak N."/>
        </authorList>
    </citation>
    <scope>NUCLEOTIDE SEQUENCE</scope>
    <source>
        <strain evidence="2">GSE-TBD4-15B</strain>
    </source>
</reference>
<evidence type="ECO:0000313" key="3">
    <source>
        <dbReference type="Proteomes" id="UP000707356"/>
    </source>
</evidence>
<gene>
    <name evidence="2" type="ORF">KME07_16570</name>
</gene>
<dbReference type="Proteomes" id="UP000707356">
    <property type="component" value="Unassembled WGS sequence"/>
</dbReference>
<organism evidence="2 3">
    <name type="scientific">Pegethrix bostrychoides GSE-TBD4-15B</name>
    <dbReference type="NCBI Taxonomy" id="2839662"/>
    <lineage>
        <taxon>Bacteria</taxon>
        <taxon>Bacillati</taxon>
        <taxon>Cyanobacteriota</taxon>
        <taxon>Cyanophyceae</taxon>
        <taxon>Oculatellales</taxon>
        <taxon>Oculatellaceae</taxon>
        <taxon>Pegethrix</taxon>
    </lineage>
</organism>
<sequence length="249" mass="26228">MNNFDLQSRNRQKQKQSSSSAKRPGQIARLSALPLLTAGLAWAALPISAASASRSSRYYNPDPYRSLVADYNACAVEIAGTGVQPEAAAAACGGALYPRALSSCVTGIDGGTEILASDALSNCRRVRRPQDLATCVVGINGISTTGTEPLDVLTYCRRSLLPKRFSNCVVGIAAEAPSYSTTEMMDNCIAASNRPRQVLPSFIPRGEEVPLQPLPNSPSSGVTPTPSQILTPSQPTPAPSTPRSVPALW</sequence>
<feature type="region of interest" description="Disordered" evidence="1">
    <location>
        <begin position="206"/>
        <end position="249"/>
    </location>
</feature>
<evidence type="ECO:0000313" key="2">
    <source>
        <dbReference type="EMBL" id="MBW4467040.1"/>
    </source>
</evidence>
<protein>
    <submittedName>
        <fullName evidence="2">Uncharacterized protein</fullName>
    </submittedName>
</protein>
<name>A0A951U5W4_9CYAN</name>
<feature type="region of interest" description="Disordered" evidence="1">
    <location>
        <begin position="1"/>
        <end position="25"/>
    </location>
</feature>
<dbReference type="EMBL" id="JAHHHV010000073">
    <property type="protein sequence ID" value="MBW4467040.1"/>
    <property type="molecule type" value="Genomic_DNA"/>
</dbReference>
<proteinExistence type="predicted"/>
<reference evidence="2" key="1">
    <citation type="submission" date="2021-05" db="EMBL/GenBank/DDBJ databases">
        <authorList>
            <person name="Pietrasiak N."/>
            <person name="Ward R."/>
            <person name="Stajich J.E."/>
            <person name="Kurbessoian T."/>
        </authorList>
    </citation>
    <scope>NUCLEOTIDE SEQUENCE</scope>
    <source>
        <strain evidence="2">GSE-TBD4-15B</strain>
    </source>
</reference>
<accession>A0A951U5W4</accession>